<feature type="chain" id="PRO_5031361662" description="Glucose/Sorbosone dehydrogenase domain-containing protein" evidence="1">
    <location>
        <begin position="24"/>
        <end position="757"/>
    </location>
</feature>
<dbReference type="Proteomes" id="UP000551616">
    <property type="component" value="Unassembled WGS sequence"/>
</dbReference>
<evidence type="ECO:0000313" key="3">
    <source>
        <dbReference type="EMBL" id="MBA2113480.1"/>
    </source>
</evidence>
<gene>
    <name evidence="3" type="ORF">HOV93_06290</name>
</gene>
<keyword evidence="1" id="KW-0732">Signal</keyword>
<accession>A0A7V9A5L3</accession>
<reference evidence="3 4" key="1">
    <citation type="submission" date="2020-05" db="EMBL/GenBank/DDBJ databases">
        <title>Bremerella alba sp. nov., a novel planctomycete isolated from the surface of the macroalga Fucus spiralis.</title>
        <authorList>
            <person name="Godinho O."/>
            <person name="Botelho R."/>
            <person name="Albuquerque L."/>
            <person name="Wiegand S."/>
            <person name="Da Costa M.S."/>
            <person name="Lobo-Da-Cunha A."/>
            <person name="Jogler C."/>
            <person name="Lage O.M."/>
        </authorList>
    </citation>
    <scope>NUCLEOTIDE SEQUENCE [LARGE SCALE GENOMIC DNA]</scope>
    <source>
        <strain evidence="3 4">FF15</strain>
    </source>
</reference>
<dbReference type="InterPro" id="IPR012938">
    <property type="entry name" value="Glc/Sorbosone_DH"/>
</dbReference>
<keyword evidence="4" id="KW-1185">Reference proteome</keyword>
<protein>
    <recommendedName>
        <fullName evidence="2">Glucose/Sorbosone dehydrogenase domain-containing protein</fullName>
    </recommendedName>
</protein>
<dbReference type="SUPFAM" id="SSF50952">
    <property type="entry name" value="Soluble quinoprotein glucose dehydrogenase"/>
    <property type="match status" value="1"/>
</dbReference>
<evidence type="ECO:0000256" key="1">
    <source>
        <dbReference type="SAM" id="SignalP"/>
    </source>
</evidence>
<feature type="signal peptide" evidence="1">
    <location>
        <begin position="1"/>
        <end position="23"/>
    </location>
</feature>
<dbReference type="Gene3D" id="2.120.10.30">
    <property type="entry name" value="TolB, C-terminal domain"/>
    <property type="match status" value="1"/>
</dbReference>
<organism evidence="3 4">
    <name type="scientific">Bremerella alba</name>
    <dbReference type="NCBI Taxonomy" id="980252"/>
    <lineage>
        <taxon>Bacteria</taxon>
        <taxon>Pseudomonadati</taxon>
        <taxon>Planctomycetota</taxon>
        <taxon>Planctomycetia</taxon>
        <taxon>Pirellulales</taxon>
        <taxon>Pirellulaceae</taxon>
        <taxon>Bremerella</taxon>
    </lineage>
</organism>
<comment type="caution">
    <text evidence="3">The sequence shown here is derived from an EMBL/GenBank/DDBJ whole genome shotgun (WGS) entry which is preliminary data.</text>
</comment>
<dbReference type="AlphaFoldDB" id="A0A7V9A5L3"/>
<proteinExistence type="predicted"/>
<name>A0A7V9A5L3_9BACT</name>
<dbReference type="Pfam" id="PF07995">
    <property type="entry name" value="GSDH"/>
    <property type="match status" value="1"/>
</dbReference>
<evidence type="ECO:0000259" key="2">
    <source>
        <dbReference type="Pfam" id="PF07995"/>
    </source>
</evidence>
<sequence>MISRLNVVMVAVCLGGWMTSFVAAQSANQSQSGTQQIPQDFSAVDTSHLMQSPDPVPLEKERIFPNLKFQRPVEVTSPEDGTNRLFVVEQEGTIRVFEYRDDVENAELFLDLHDVTLRKGNEEGLLGLAFHPKFQENGQFFVYYSTQPRTSVVSRFTVSKDNPNQADRQSEEIVFKLDQPFSNHNGGSIRFGPDGYLYVGLGDGGDAHDPFANGQNLETLLGSILRIDVDRKDKGRGYAIPQDNPFVEREDARGEIWAYGLRNPWRISFDRENGDLWTGDVGQNRFEEVNRIVKGGNYGWNKREGMHSFEPQSPAKETELIDPLAEYFRNEGISVTGGVVYRGPTLKEYDGAYFYADYVSGNVWDLRADGNTTTSNRRVAETGLQISAFGEDQNGEMLLCSFDGHLYRLTKRDIDFKAAKKNFPQKLSETGLFDSVAKNIPAQGVIPYELNMPFWSDYTVKDRYVALPKDKSVVYHERDQWEFPVGTVFVKTFWMHQDRAQLEDPRRLETRLLVHSPDGWQGYTYVYHDDQSEATLLEGSALKPLPIKTAEGSFEQRYYFPSRSDCMACHTKEAGFVLGLNSRQMNHPLDYHGQRENQLAMLNRLNVFTQPLSNNAEEIERFPEWQFGNLDRSNDPQHVESALETPQGETTALARAWLDVNCAVCHRPDGIAPGKRHLQFHADLAKMNLLNQQPLQGQMTPPGGTVVKPGQPYLSELLIRAAHRGVRQMPPLASNVADPRGIEVLRKWIEQMEQPTE</sequence>
<dbReference type="PANTHER" id="PTHR19328">
    <property type="entry name" value="HEDGEHOG-INTERACTING PROTEIN"/>
    <property type="match status" value="1"/>
</dbReference>
<dbReference type="InterPro" id="IPR011042">
    <property type="entry name" value="6-blade_b-propeller_TolB-like"/>
</dbReference>
<dbReference type="InterPro" id="IPR011041">
    <property type="entry name" value="Quinoprot_gluc/sorb_DH_b-prop"/>
</dbReference>
<dbReference type="PANTHER" id="PTHR19328:SF75">
    <property type="entry name" value="ALDOSE SUGAR DEHYDROGENASE YLII"/>
    <property type="match status" value="1"/>
</dbReference>
<dbReference type="RefSeq" id="WP_207394949.1">
    <property type="nucleotide sequence ID" value="NZ_JABRWO010000001.1"/>
</dbReference>
<feature type="domain" description="Glucose/Sorbosone dehydrogenase" evidence="2">
    <location>
        <begin position="70"/>
        <end position="401"/>
    </location>
</feature>
<dbReference type="EMBL" id="JABRWO010000001">
    <property type="protein sequence ID" value="MBA2113480.1"/>
    <property type="molecule type" value="Genomic_DNA"/>
</dbReference>
<evidence type="ECO:0000313" key="4">
    <source>
        <dbReference type="Proteomes" id="UP000551616"/>
    </source>
</evidence>